<keyword evidence="2" id="KW-1185">Reference proteome</keyword>
<sequence length="216" mass="23191">MSSDADPSDAPSDELLWDAAFSNVGRAFGEPRSKEEIAKAIEAISGVSPSGGRAAETTHDAPSQLYADPPSAKQQDDPGGRYDFVLYAPPSNHHDTADRGAINIGTGGMAADGERVRGAPEKGGGDAKPENSKEGVPTELDSTGSIIDKTKREENKNTSAIITHITSWRCNDFLSRGNGNLRGNKTATSHSSDRKKIIQHSVVWFYTKKKKENEHT</sequence>
<reference evidence="1" key="1">
    <citation type="submission" date="2021-03" db="EMBL/GenBank/DDBJ databases">
        <title>Evolutionary priming and transition to the ectomycorrhizal habit in an iconic lineage of mushroom-forming fungi: is preadaptation a requirement?</title>
        <authorList>
            <consortium name="DOE Joint Genome Institute"/>
            <person name="Looney B.P."/>
            <person name="Miyauchi S."/>
            <person name="Morin E."/>
            <person name="Drula E."/>
            <person name="Courty P.E."/>
            <person name="Chicoki N."/>
            <person name="Fauchery L."/>
            <person name="Kohler A."/>
            <person name="Kuo A."/>
            <person name="LaButti K."/>
            <person name="Pangilinan J."/>
            <person name="Lipzen A."/>
            <person name="Riley R."/>
            <person name="Andreopoulos W."/>
            <person name="He G."/>
            <person name="Johnson J."/>
            <person name="Barry K.W."/>
            <person name="Grigoriev I.V."/>
            <person name="Nagy L."/>
            <person name="Hibbett D."/>
            <person name="Henrissat B."/>
            <person name="Matheny P.B."/>
            <person name="Labbe J."/>
            <person name="Martin A.F."/>
        </authorList>
    </citation>
    <scope>NUCLEOTIDE SEQUENCE</scope>
    <source>
        <strain evidence="1">BPL698</strain>
    </source>
</reference>
<dbReference type="Proteomes" id="UP001207468">
    <property type="component" value="Unassembled WGS sequence"/>
</dbReference>
<proteinExistence type="predicted"/>
<gene>
    <name evidence="1" type="ORF">F5148DRAFT_1310005</name>
</gene>
<organism evidence="1 2">
    <name type="scientific">Russula earlei</name>
    <dbReference type="NCBI Taxonomy" id="71964"/>
    <lineage>
        <taxon>Eukaryota</taxon>
        <taxon>Fungi</taxon>
        <taxon>Dikarya</taxon>
        <taxon>Basidiomycota</taxon>
        <taxon>Agaricomycotina</taxon>
        <taxon>Agaricomycetes</taxon>
        <taxon>Russulales</taxon>
        <taxon>Russulaceae</taxon>
        <taxon>Russula</taxon>
    </lineage>
</organism>
<evidence type="ECO:0000313" key="2">
    <source>
        <dbReference type="Proteomes" id="UP001207468"/>
    </source>
</evidence>
<evidence type="ECO:0000313" key="1">
    <source>
        <dbReference type="EMBL" id="KAI9507238.1"/>
    </source>
</evidence>
<name>A0ACC0U6I2_9AGAM</name>
<dbReference type="EMBL" id="JAGFNK010000134">
    <property type="protein sequence ID" value="KAI9507238.1"/>
    <property type="molecule type" value="Genomic_DNA"/>
</dbReference>
<protein>
    <submittedName>
        <fullName evidence="1">Uncharacterized protein</fullName>
    </submittedName>
</protein>
<accession>A0ACC0U6I2</accession>
<comment type="caution">
    <text evidence="1">The sequence shown here is derived from an EMBL/GenBank/DDBJ whole genome shotgun (WGS) entry which is preliminary data.</text>
</comment>